<evidence type="ECO:0000256" key="8">
    <source>
        <dbReference type="ARBA" id="ARBA00023180"/>
    </source>
</evidence>
<feature type="region of interest" description="Disordered" evidence="9">
    <location>
        <begin position="572"/>
        <end position="591"/>
    </location>
</feature>
<feature type="domain" description="Immunoglobulin" evidence="14">
    <location>
        <begin position="411"/>
        <end position="505"/>
    </location>
</feature>
<keyword evidence="8" id="KW-0325">Glycoprotein</keyword>
<dbReference type="SMART" id="SM00409">
    <property type="entry name" value="IG"/>
    <property type="match status" value="1"/>
</dbReference>
<dbReference type="AlphaFoldDB" id="A0A8J9YW53"/>
<dbReference type="SMART" id="SM00369">
    <property type="entry name" value="LRR_TYP"/>
    <property type="match status" value="8"/>
</dbReference>
<dbReference type="SMART" id="SM00082">
    <property type="entry name" value="LRRCT"/>
    <property type="match status" value="1"/>
</dbReference>
<dbReference type="InterPro" id="IPR013098">
    <property type="entry name" value="Ig_I-set"/>
</dbReference>
<feature type="transmembrane region" description="Helical" evidence="10">
    <location>
        <begin position="641"/>
        <end position="666"/>
    </location>
</feature>
<keyword evidence="6 10" id="KW-1133">Transmembrane helix</keyword>
<dbReference type="Gene3D" id="3.80.10.10">
    <property type="entry name" value="Ribonuclease Inhibitor"/>
    <property type="match status" value="2"/>
</dbReference>
<dbReference type="FunFam" id="2.60.40.10:FF:004855">
    <property type="match status" value="1"/>
</dbReference>
<feature type="compositionally biased region" description="Polar residues" evidence="9">
    <location>
        <begin position="700"/>
        <end position="709"/>
    </location>
</feature>
<evidence type="ECO:0000256" key="2">
    <source>
        <dbReference type="ARBA" id="ARBA00022614"/>
    </source>
</evidence>
<dbReference type="EMBL" id="OV696698">
    <property type="protein sequence ID" value="CAH1242770.1"/>
    <property type="molecule type" value="Genomic_DNA"/>
</dbReference>
<evidence type="ECO:0000259" key="12">
    <source>
        <dbReference type="SMART" id="SM00082"/>
    </source>
</evidence>
<dbReference type="SUPFAM" id="SSF52058">
    <property type="entry name" value="L domain-like"/>
    <property type="match status" value="1"/>
</dbReference>
<evidence type="ECO:0000256" key="1">
    <source>
        <dbReference type="ARBA" id="ARBA00004167"/>
    </source>
</evidence>
<dbReference type="InterPro" id="IPR036179">
    <property type="entry name" value="Ig-like_dom_sf"/>
</dbReference>
<keyword evidence="4 11" id="KW-0732">Signal</keyword>
<comment type="subcellular location">
    <subcellularLocation>
        <location evidence="1">Membrane</location>
        <topology evidence="1">Single-pass membrane protein</topology>
    </subcellularLocation>
</comment>
<dbReference type="Proteomes" id="UP000838412">
    <property type="component" value="Chromosome 13"/>
</dbReference>
<sequence length="724" mass="80225">MAPAAVRYVVLVLAVTCCTGKEGDCPSGCKCSHARKLVTCKDSRLRTLPEAPHWEVRRMVFRGNHVERLNVKMLSSYPHLQYLSLDWNEIRVIEAGAFRQQKKLQVLHLSGNRIGHVDTSMFVGLENLTRLDLNANSITTIPHSSLQSLSKLQILTLVGNDVSALPESVFRDLQNIRRIALSGRRLSSLPTEAWKDVVSLHTLHLVDFPMERLVGKAFADLPNLTGLFLERWEQLSLITDDSFLDLNLTALSLAGGSLSQVPARAISHLIWLTKLQLSGNPITTIPHCAFANLTMLQALRLDHMHLAEINSGAFAHLSHLRLLDLSYNYLVSLPLRSFWAPISIHRLVLAGNNWHCNCELQWILDGTAEASIHQTSKLVCRTPAHLHGINMLEQQHYNLTCQEPQALITQGHNMSVAEGTQLHLQCVTTGDPLPTVTWFIPGTTNHNADLKVDKMDIERNLKGHESLENRTLTIPNVTDNNSGVYACYVENELGSAVAEISVIVTRVGSQDRELSNDQIDSWENVPFPHLKQVPSDSNVDAVDGDGNDMASEPGWKQHSVVHRVIQPALLKSGQSASVPQSQTQPQGYVASDDTYPYVTDNDAVEDDVVAVYEESMGKSANGSRMGQVDTGSLPQNSVSPIIVASLLGSATFLGVVVFCMIFLLIMSCIRPSHPDREDAAHTPRRQPSAEQSHQQRRDSSITSSMPSKMQTRMELYQHAEIFRG</sequence>
<dbReference type="InterPro" id="IPR003599">
    <property type="entry name" value="Ig_sub"/>
</dbReference>
<feature type="compositionally biased region" description="Polar residues" evidence="9">
    <location>
        <begin position="572"/>
        <end position="586"/>
    </location>
</feature>
<dbReference type="PANTHER" id="PTHR24369:SF210">
    <property type="entry name" value="CHAOPTIN-RELATED"/>
    <property type="match status" value="1"/>
</dbReference>
<dbReference type="Pfam" id="PF13855">
    <property type="entry name" value="LRR_8"/>
    <property type="match status" value="2"/>
</dbReference>
<evidence type="ECO:0000259" key="13">
    <source>
        <dbReference type="SMART" id="SM00408"/>
    </source>
</evidence>
<evidence type="ECO:0000256" key="11">
    <source>
        <dbReference type="SAM" id="SignalP"/>
    </source>
</evidence>
<evidence type="ECO:0000313" key="16">
    <source>
        <dbReference type="Proteomes" id="UP000838412"/>
    </source>
</evidence>
<evidence type="ECO:0000256" key="7">
    <source>
        <dbReference type="ARBA" id="ARBA00023136"/>
    </source>
</evidence>
<feature type="chain" id="PRO_5035481913" evidence="11">
    <location>
        <begin position="21"/>
        <end position="724"/>
    </location>
</feature>
<keyword evidence="2" id="KW-0433">Leucine-rich repeat</keyword>
<feature type="signal peptide" evidence="11">
    <location>
        <begin position="1"/>
        <end position="20"/>
    </location>
</feature>
<keyword evidence="3 10" id="KW-0812">Transmembrane</keyword>
<organism evidence="15 16">
    <name type="scientific">Branchiostoma lanceolatum</name>
    <name type="common">Common lancelet</name>
    <name type="synonym">Amphioxus lanceolatum</name>
    <dbReference type="NCBI Taxonomy" id="7740"/>
    <lineage>
        <taxon>Eukaryota</taxon>
        <taxon>Metazoa</taxon>
        <taxon>Chordata</taxon>
        <taxon>Cephalochordata</taxon>
        <taxon>Leptocardii</taxon>
        <taxon>Amphioxiformes</taxon>
        <taxon>Branchiostomatidae</taxon>
        <taxon>Branchiostoma</taxon>
    </lineage>
</organism>
<dbReference type="OrthoDB" id="676979at2759"/>
<dbReference type="GO" id="GO:0005886">
    <property type="term" value="C:plasma membrane"/>
    <property type="evidence" value="ECO:0007669"/>
    <property type="project" value="TreeGrafter"/>
</dbReference>
<reference evidence="15" key="1">
    <citation type="submission" date="2022-01" db="EMBL/GenBank/DDBJ databases">
        <authorList>
            <person name="Braso-Vives M."/>
        </authorList>
    </citation>
    <scope>NUCLEOTIDE SEQUENCE</scope>
</reference>
<dbReference type="InterPro" id="IPR003598">
    <property type="entry name" value="Ig_sub2"/>
</dbReference>
<dbReference type="Gene3D" id="2.60.40.10">
    <property type="entry name" value="Immunoglobulins"/>
    <property type="match status" value="1"/>
</dbReference>
<dbReference type="FunFam" id="3.80.10.10:FF:000770">
    <property type="entry name" value="Uncharacterized protein"/>
    <property type="match status" value="1"/>
</dbReference>
<evidence type="ECO:0000259" key="14">
    <source>
        <dbReference type="SMART" id="SM00409"/>
    </source>
</evidence>
<keyword evidence="7 10" id="KW-0472">Membrane</keyword>
<evidence type="ECO:0000256" key="6">
    <source>
        <dbReference type="ARBA" id="ARBA00022989"/>
    </source>
</evidence>
<feature type="domain" description="LRRCT" evidence="12">
    <location>
        <begin position="352"/>
        <end position="402"/>
    </location>
</feature>
<evidence type="ECO:0000256" key="3">
    <source>
        <dbReference type="ARBA" id="ARBA00022692"/>
    </source>
</evidence>
<dbReference type="PANTHER" id="PTHR24369">
    <property type="entry name" value="ANTIGEN BSP, PUTATIVE-RELATED"/>
    <property type="match status" value="1"/>
</dbReference>
<evidence type="ECO:0000256" key="9">
    <source>
        <dbReference type="SAM" id="MobiDB-lite"/>
    </source>
</evidence>
<dbReference type="Pfam" id="PF07679">
    <property type="entry name" value="I-set"/>
    <property type="match status" value="1"/>
</dbReference>
<dbReference type="InterPro" id="IPR050541">
    <property type="entry name" value="LRR_TM_domain-containing"/>
</dbReference>
<dbReference type="InterPro" id="IPR000483">
    <property type="entry name" value="Cys-rich_flank_reg_C"/>
</dbReference>
<feature type="region of interest" description="Disordered" evidence="9">
    <location>
        <begin position="674"/>
        <end position="709"/>
    </location>
</feature>
<dbReference type="Pfam" id="PF00560">
    <property type="entry name" value="LRR_1"/>
    <property type="match status" value="1"/>
</dbReference>
<dbReference type="SMART" id="SM00408">
    <property type="entry name" value="IGc2"/>
    <property type="match status" value="1"/>
</dbReference>
<evidence type="ECO:0000256" key="4">
    <source>
        <dbReference type="ARBA" id="ARBA00022729"/>
    </source>
</evidence>
<dbReference type="InterPro" id="IPR001611">
    <property type="entry name" value="Leu-rich_rpt"/>
</dbReference>
<dbReference type="CDD" id="cd00096">
    <property type="entry name" value="Ig"/>
    <property type="match status" value="1"/>
</dbReference>
<protein>
    <submittedName>
        <fullName evidence="15">LINGO2 protein</fullName>
    </submittedName>
</protein>
<proteinExistence type="predicted"/>
<accession>A0A8J9YW53</accession>
<dbReference type="InterPro" id="IPR013783">
    <property type="entry name" value="Ig-like_fold"/>
</dbReference>
<dbReference type="InterPro" id="IPR032675">
    <property type="entry name" value="LRR_dom_sf"/>
</dbReference>
<feature type="domain" description="Immunoglobulin subtype 2" evidence="13">
    <location>
        <begin position="417"/>
        <end position="494"/>
    </location>
</feature>
<keyword evidence="16" id="KW-1185">Reference proteome</keyword>
<name>A0A8J9YW53_BRALA</name>
<evidence type="ECO:0000313" key="15">
    <source>
        <dbReference type="EMBL" id="CAH1242770.1"/>
    </source>
</evidence>
<gene>
    <name evidence="15" type="primary">LINGO2</name>
    <name evidence="15" type="ORF">BLAG_LOCUS5995</name>
</gene>
<dbReference type="InterPro" id="IPR003591">
    <property type="entry name" value="Leu-rich_rpt_typical-subtyp"/>
</dbReference>
<keyword evidence="5" id="KW-0677">Repeat</keyword>
<dbReference type="SUPFAM" id="SSF48726">
    <property type="entry name" value="Immunoglobulin"/>
    <property type="match status" value="1"/>
</dbReference>
<evidence type="ECO:0000256" key="10">
    <source>
        <dbReference type="SAM" id="Phobius"/>
    </source>
</evidence>
<evidence type="ECO:0000256" key="5">
    <source>
        <dbReference type="ARBA" id="ARBA00022737"/>
    </source>
</evidence>